<reference evidence="1 2" key="1">
    <citation type="submission" date="2020-09" db="EMBL/GenBank/DDBJ databases">
        <title>De no assembly of potato wild relative species, Solanum commersonii.</title>
        <authorList>
            <person name="Cho K."/>
        </authorList>
    </citation>
    <scope>NUCLEOTIDE SEQUENCE [LARGE SCALE GENOMIC DNA]</scope>
    <source>
        <strain evidence="1">LZ3.2</strain>
        <tissue evidence="1">Leaf</tissue>
    </source>
</reference>
<proteinExistence type="predicted"/>
<comment type="caution">
    <text evidence="1">The sequence shown here is derived from an EMBL/GenBank/DDBJ whole genome shotgun (WGS) entry which is preliminary data.</text>
</comment>
<gene>
    <name evidence="1" type="ORF">H5410_026896</name>
</gene>
<sequence>MEQEHGLEEEVVVEHDQHRIVSLRAQENYYSDLINKKLLLERGIELDKVVEILPNFYQLLENSELIYFVPKPCKANQQWVRDFYANLMETNMSTRLITIRAKVVNYGKKRSMQ</sequence>
<dbReference type="EMBL" id="JACXVP010000005">
    <property type="protein sequence ID" value="KAG5605404.1"/>
    <property type="molecule type" value="Genomic_DNA"/>
</dbReference>
<protein>
    <submittedName>
        <fullName evidence="1">Uncharacterized protein</fullName>
    </submittedName>
</protein>
<evidence type="ECO:0000313" key="2">
    <source>
        <dbReference type="Proteomes" id="UP000824120"/>
    </source>
</evidence>
<accession>A0A9J5Z1Y2</accession>
<evidence type="ECO:0000313" key="1">
    <source>
        <dbReference type="EMBL" id="KAG5605404.1"/>
    </source>
</evidence>
<dbReference type="OrthoDB" id="1326767at2759"/>
<dbReference type="AlphaFoldDB" id="A0A9J5Z1Y2"/>
<dbReference type="Proteomes" id="UP000824120">
    <property type="component" value="Chromosome 5"/>
</dbReference>
<organism evidence="1 2">
    <name type="scientific">Solanum commersonii</name>
    <name type="common">Commerson's wild potato</name>
    <name type="synonym">Commerson's nightshade</name>
    <dbReference type="NCBI Taxonomy" id="4109"/>
    <lineage>
        <taxon>Eukaryota</taxon>
        <taxon>Viridiplantae</taxon>
        <taxon>Streptophyta</taxon>
        <taxon>Embryophyta</taxon>
        <taxon>Tracheophyta</taxon>
        <taxon>Spermatophyta</taxon>
        <taxon>Magnoliopsida</taxon>
        <taxon>eudicotyledons</taxon>
        <taxon>Gunneridae</taxon>
        <taxon>Pentapetalae</taxon>
        <taxon>asterids</taxon>
        <taxon>lamiids</taxon>
        <taxon>Solanales</taxon>
        <taxon>Solanaceae</taxon>
        <taxon>Solanoideae</taxon>
        <taxon>Solaneae</taxon>
        <taxon>Solanum</taxon>
    </lineage>
</organism>
<name>A0A9J5Z1Y2_SOLCO</name>
<keyword evidence="2" id="KW-1185">Reference proteome</keyword>